<evidence type="ECO:0000313" key="3">
    <source>
        <dbReference type="Proteomes" id="UP001438189"/>
    </source>
</evidence>
<accession>A0ABD5LTI1</accession>
<evidence type="ECO:0000256" key="1">
    <source>
        <dbReference type="SAM" id="MobiDB-lite"/>
    </source>
</evidence>
<protein>
    <submittedName>
        <fullName evidence="2">Uncharacterized protein</fullName>
    </submittedName>
</protein>
<dbReference type="Proteomes" id="UP001438189">
    <property type="component" value="Unassembled WGS sequence"/>
</dbReference>
<dbReference type="EMBL" id="JBETME010000030">
    <property type="protein sequence ID" value="MES4993905.1"/>
    <property type="molecule type" value="Genomic_DNA"/>
</dbReference>
<gene>
    <name evidence="2" type="ORF">ABVB70_26825</name>
</gene>
<sequence>MTSFGDAFKAARTAGKTTFKWQGKSYHTKTKEEMEKTKKTYSVPTPAPRPSNETTSTAELPASKSTSTATATMFRQAAESSSSSRIPSLAISAKREAAKEAQTTSDSPEKKRSQGYSTAIGQRQAKPYEWPKPMRSRAWANK</sequence>
<feature type="region of interest" description="Disordered" evidence="1">
    <location>
        <begin position="21"/>
        <end position="142"/>
    </location>
</feature>
<dbReference type="RefSeq" id="WP_353574788.1">
    <property type="nucleotide sequence ID" value="NZ_JBETME010000030.1"/>
</dbReference>
<feature type="compositionally biased region" description="Basic and acidic residues" evidence="1">
    <location>
        <begin position="29"/>
        <end position="38"/>
    </location>
</feature>
<feature type="compositionally biased region" description="Low complexity" evidence="1">
    <location>
        <begin position="62"/>
        <end position="92"/>
    </location>
</feature>
<evidence type="ECO:0000313" key="2">
    <source>
        <dbReference type="EMBL" id="MES4993905.1"/>
    </source>
</evidence>
<dbReference type="AlphaFoldDB" id="A0ABD5LTI1"/>
<proteinExistence type="predicted"/>
<organism evidence="2 3">
    <name type="scientific">Agrobacterium radiobacter</name>
    <dbReference type="NCBI Taxonomy" id="362"/>
    <lineage>
        <taxon>Bacteria</taxon>
        <taxon>Pseudomonadati</taxon>
        <taxon>Pseudomonadota</taxon>
        <taxon>Alphaproteobacteria</taxon>
        <taxon>Hyphomicrobiales</taxon>
        <taxon>Rhizobiaceae</taxon>
        <taxon>Rhizobium/Agrobacterium group</taxon>
        <taxon>Agrobacterium</taxon>
        <taxon>Agrobacterium tumefaciens complex</taxon>
    </lineage>
</organism>
<reference evidence="2 3" key="1">
    <citation type="submission" date="2024-06" db="EMBL/GenBank/DDBJ databases">
        <title>Genome sequencing of Agrobacterium spp. from tobacco in Serbia.</title>
        <authorList>
            <person name="Ilicic R.J."/>
            <person name="Studholme D.J."/>
            <person name="Jelusic A."/>
            <person name="Barac G."/>
            <person name="Bagi F."/>
            <person name="Popovic Milovanovic T."/>
        </authorList>
    </citation>
    <scope>NUCLEOTIDE SEQUENCE [LARGE SCALE GENOMIC DNA]</scope>
    <source>
        <strain evidence="2 3">DA1</strain>
    </source>
</reference>
<name>A0ABD5LTI1_AGRRD</name>
<comment type="caution">
    <text evidence="2">The sequence shown here is derived from an EMBL/GenBank/DDBJ whole genome shotgun (WGS) entry which is preliminary data.</text>
</comment>